<dbReference type="EMBL" id="JBHSSN010000004">
    <property type="protein sequence ID" value="MFC6322625.1"/>
    <property type="molecule type" value="Genomic_DNA"/>
</dbReference>
<name>A0ABW1UUK6_9LACO</name>
<evidence type="ECO:0000313" key="1">
    <source>
        <dbReference type="EMBL" id="MFC6322625.1"/>
    </source>
</evidence>
<dbReference type="Pfam" id="PF22398">
    <property type="entry name" value="DUF6978"/>
    <property type="match status" value="1"/>
</dbReference>
<sequence length="146" mass="17265">MDLKSLSEDQVQRLLQSLKKCVKAIPNDTPIIGRIKDDTPVVDFENHIEYILHRYRNNIDNTRFSLHIRFKETNEQLIRVDINNGTHINPDGEKIHQNHMHIYKYIDGLRKDSYAHDLPDEINDIESLFSTLVQFLEYSNTEDYPN</sequence>
<proteinExistence type="predicted"/>
<reference evidence="2" key="1">
    <citation type="journal article" date="2019" name="Int. J. Syst. Evol. Microbiol.">
        <title>The Global Catalogue of Microorganisms (GCM) 10K type strain sequencing project: providing services to taxonomists for standard genome sequencing and annotation.</title>
        <authorList>
            <consortium name="The Broad Institute Genomics Platform"/>
            <consortium name="The Broad Institute Genome Sequencing Center for Infectious Disease"/>
            <person name="Wu L."/>
            <person name="Ma J."/>
        </authorList>
    </citation>
    <scope>NUCLEOTIDE SEQUENCE [LARGE SCALE GENOMIC DNA]</scope>
    <source>
        <strain evidence="2">CCM 8895</strain>
    </source>
</reference>
<comment type="caution">
    <text evidence="1">The sequence shown here is derived from an EMBL/GenBank/DDBJ whole genome shotgun (WGS) entry which is preliminary data.</text>
</comment>
<dbReference type="RefSeq" id="WP_125593167.1">
    <property type="nucleotide sequence ID" value="NZ_JBHSSN010000004.1"/>
</dbReference>
<accession>A0ABW1UUK6</accession>
<keyword evidence="2" id="KW-1185">Reference proteome</keyword>
<gene>
    <name evidence="1" type="ORF">ACFP1F_02440</name>
</gene>
<protein>
    <submittedName>
        <fullName evidence="1">DUF6978 family protein</fullName>
    </submittedName>
</protein>
<dbReference type="InterPro" id="IPR053916">
    <property type="entry name" value="DUF6978"/>
</dbReference>
<organism evidence="1 2">
    <name type="scientific">Companilactobacillus baiquanensis</name>
    <dbReference type="NCBI Taxonomy" id="2486005"/>
    <lineage>
        <taxon>Bacteria</taxon>
        <taxon>Bacillati</taxon>
        <taxon>Bacillota</taxon>
        <taxon>Bacilli</taxon>
        <taxon>Lactobacillales</taxon>
        <taxon>Lactobacillaceae</taxon>
        <taxon>Companilactobacillus</taxon>
    </lineage>
</organism>
<evidence type="ECO:0000313" key="2">
    <source>
        <dbReference type="Proteomes" id="UP001596186"/>
    </source>
</evidence>
<dbReference type="Proteomes" id="UP001596186">
    <property type="component" value="Unassembled WGS sequence"/>
</dbReference>